<name>A0A5E6U2N4_PSEFL</name>
<protein>
    <submittedName>
        <fullName evidence="1">Uncharacterized protein</fullName>
    </submittedName>
</protein>
<dbReference type="Proteomes" id="UP000326241">
    <property type="component" value="Unassembled WGS sequence"/>
</dbReference>
<dbReference type="EMBL" id="CABVGZ010000034">
    <property type="protein sequence ID" value="VVM99994.1"/>
    <property type="molecule type" value="Genomic_DNA"/>
</dbReference>
<evidence type="ECO:0000313" key="1">
    <source>
        <dbReference type="EMBL" id="VVM99994.1"/>
    </source>
</evidence>
<sequence length="286" mass="31126">MDDKVVTEFTISYDAKGQLAHHQISAKDLGSAILGMDELITKSAKIVSNGSSEANLSVVAPAKKGSLEIIYSIFADPLTTNTVLKSIGIIGGAAVAASASAIGIIDRIKDKKIEKVVINARKKTAVITVDGKEIETSSDVAQLVSSKEIRQALHKVIQGPLQGKDSPKVSFRAQGSITTLQEAEIVNFKPIKADLTEKVNVDSFRKNIQFTKLNFKGKRGWSIASKDGFEATVTIQDEEFMLKVADNEEAFLKDKFYMVKIEKKEIIDLSGTRTTYAIVKVYGEVN</sequence>
<proteinExistence type="predicted"/>
<gene>
    <name evidence="1" type="ORF">PS624_03278</name>
</gene>
<dbReference type="RefSeq" id="WP_150775394.1">
    <property type="nucleotide sequence ID" value="NZ_CABVGZ010000034.1"/>
</dbReference>
<reference evidence="1 2" key="1">
    <citation type="submission" date="2019-09" db="EMBL/GenBank/DDBJ databases">
        <authorList>
            <person name="Chandra G."/>
            <person name="Truman W A."/>
        </authorList>
    </citation>
    <scope>NUCLEOTIDE SEQUENCE [LARGE SCALE GENOMIC DNA]</scope>
    <source>
        <strain evidence="1">PS624</strain>
    </source>
</reference>
<organism evidence="1 2">
    <name type="scientific">Pseudomonas fluorescens</name>
    <dbReference type="NCBI Taxonomy" id="294"/>
    <lineage>
        <taxon>Bacteria</taxon>
        <taxon>Pseudomonadati</taxon>
        <taxon>Pseudomonadota</taxon>
        <taxon>Gammaproteobacteria</taxon>
        <taxon>Pseudomonadales</taxon>
        <taxon>Pseudomonadaceae</taxon>
        <taxon>Pseudomonas</taxon>
    </lineage>
</organism>
<accession>A0A5E6U2N4</accession>
<evidence type="ECO:0000313" key="2">
    <source>
        <dbReference type="Proteomes" id="UP000326241"/>
    </source>
</evidence>
<dbReference type="AlphaFoldDB" id="A0A5E6U2N4"/>